<dbReference type="RefSeq" id="WP_268296948.1">
    <property type="nucleotide sequence ID" value="NZ_JALAJL010000006.1"/>
</dbReference>
<dbReference type="Proteomes" id="UP001066455">
    <property type="component" value="Unassembled WGS sequence"/>
</dbReference>
<sequence>MIYKNTAVHFDVNAQVKRSVSANIQFSTQDIGTAKLSFNLTKDGVPLPISKATHAKLFMKFTDGSQVYVNTEVEDALKGAIFYVLTPEQIKHAGTVHAELYVKYDNGQKMSVHKFSFEIDKALIDADIVPVAEYYFEDFETFKAEAEDMIDDLQAKFEMLDNIETKEGAQARADAAETNAKAYMDKHASKKDNPHGVTKDQIGLSKVDNVKQATKAEFDAHTADNVRHITADERTKWNEGQLFKITKDDGQPLVYVNATDDFHELLPRYKGFVHFSSNPNAINGPGGALRGFWSCNATGTYGQIIAFDNSNRTLRKSITNGVWSDWAAVITSSDAAVTWQSPTLLNGWKQYGSHRVQFSKNALGEVEVIGSITGGTVGFDVPAFILPTGYRPLQAAHFIGVASSLGTGSTPQYHRTQIATDGTVYIQSCSNTVKPNEFITFGFKFKAA</sequence>
<evidence type="ECO:0000259" key="2">
    <source>
        <dbReference type="Pfam" id="PF10651"/>
    </source>
</evidence>
<evidence type="ECO:0000256" key="1">
    <source>
        <dbReference type="SAM" id="Coils"/>
    </source>
</evidence>
<evidence type="ECO:0000313" key="3">
    <source>
        <dbReference type="EMBL" id="MCY9280843.1"/>
    </source>
</evidence>
<proteinExistence type="predicted"/>
<comment type="caution">
    <text evidence="3">The sequence shown here is derived from an EMBL/GenBank/DDBJ whole genome shotgun (WGS) entry which is preliminary data.</text>
</comment>
<accession>A0AA90ERS6</accession>
<name>A0AA90ERS6_9BACI</name>
<reference evidence="3" key="1">
    <citation type="submission" date="2022-02" db="EMBL/GenBank/DDBJ databases">
        <title>Crop Bioprotection Bacillus Genome Sequencing.</title>
        <authorList>
            <person name="Dunlap C."/>
        </authorList>
    </citation>
    <scope>NUCLEOTIDE SEQUENCE</scope>
    <source>
        <strain evidence="3">T20C14</strain>
    </source>
</reference>
<evidence type="ECO:0000313" key="4">
    <source>
        <dbReference type="Proteomes" id="UP001066455"/>
    </source>
</evidence>
<feature type="domain" description="BppU N-terminal" evidence="2">
    <location>
        <begin position="4"/>
        <end position="147"/>
    </location>
</feature>
<organism evidence="3 4">
    <name type="scientific">Bacillus haynesii</name>
    <dbReference type="NCBI Taxonomy" id="1925021"/>
    <lineage>
        <taxon>Bacteria</taxon>
        <taxon>Bacillati</taxon>
        <taxon>Bacillota</taxon>
        <taxon>Bacilli</taxon>
        <taxon>Bacillales</taxon>
        <taxon>Bacillaceae</taxon>
        <taxon>Bacillus</taxon>
    </lineage>
</organism>
<feature type="coiled-coil region" evidence="1">
    <location>
        <begin position="143"/>
        <end position="186"/>
    </location>
</feature>
<keyword evidence="1" id="KW-0175">Coiled coil</keyword>
<dbReference type="Gene3D" id="2.60.40.3350">
    <property type="match status" value="1"/>
</dbReference>
<protein>
    <submittedName>
        <fullName evidence="3">Phage baseplate upper protein</fullName>
    </submittedName>
</protein>
<dbReference type="EMBL" id="JALAXI010000010">
    <property type="protein sequence ID" value="MCY9280843.1"/>
    <property type="molecule type" value="Genomic_DNA"/>
</dbReference>
<dbReference type="InterPro" id="IPR018913">
    <property type="entry name" value="BppU_N"/>
</dbReference>
<gene>
    <name evidence="3" type="ORF">MOE73_12285</name>
</gene>
<dbReference type="Pfam" id="PF10651">
    <property type="entry name" value="BppU_N"/>
    <property type="match status" value="1"/>
</dbReference>
<dbReference type="AlphaFoldDB" id="A0AA90ERS6"/>